<dbReference type="Proteomes" id="UP000053424">
    <property type="component" value="Unassembled WGS sequence"/>
</dbReference>
<evidence type="ECO:0000313" key="2">
    <source>
        <dbReference type="EMBL" id="KIM41685.1"/>
    </source>
</evidence>
<reference evidence="2 3" key="1">
    <citation type="submission" date="2014-04" db="EMBL/GenBank/DDBJ databases">
        <authorList>
            <consortium name="DOE Joint Genome Institute"/>
            <person name="Kuo A."/>
            <person name="Gay G."/>
            <person name="Dore J."/>
            <person name="Kohler A."/>
            <person name="Nagy L.G."/>
            <person name="Floudas D."/>
            <person name="Copeland A."/>
            <person name="Barry K.W."/>
            <person name="Cichocki N."/>
            <person name="Veneault-Fourrey C."/>
            <person name="LaButti K."/>
            <person name="Lindquist E.A."/>
            <person name="Lipzen A."/>
            <person name="Lundell T."/>
            <person name="Morin E."/>
            <person name="Murat C."/>
            <person name="Sun H."/>
            <person name="Tunlid A."/>
            <person name="Henrissat B."/>
            <person name="Grigoriev I.V."/>
            <person name="Hibbett D.S."/>
            <person name="Martin F."/>
            <person name="Nordberg H.P."/>
            <person name="Cantor M.N."/>
            <person name="Hua S.X."/>
        </authorList>
    </citation>
    <scope>NUCLEOTIDE SEQUENCE [LARGE SCALE GENOMIC DNA]</scope>
    <source>
        <strain evidence="3">h7</strain>
    </source>
</reference>
<name>A0A0C3BYM7_HEBCY</name>
<dbReference type="PANTHER" id="PTHR31681:SF3">
    <property type="entry name" value="OS04G0690100 PROTEIN"/>
    <property type="match status" value="1"/>
</dbReference>
<evidence type="ECO:0000313" key="3">
    <source>
        <dbReference type="Proteomes" id="UP000053424"/>
    </source>
</evidence>
<protein>
    <recommendedName>
        <fullName evidence="1">PARP catalytic domain-containing protein</fullName>
    </recommendedName>
</protein>
<dbReference type="PANTHER" id="PTHR31681">
    <property type="entry name" value="C2H2-LIKE ZINC FINGER PROTEIN"/>
    <property type="match status" value="1"/>
</dbReference>
<dbReference type="SUPFAM" id="SSF56399">
    <property type="entry name" value="ADP-ribosylation"/>
    <property type="match status" value="1"/>
</dbReference>
<proteinExistence type="predicted"/>
<dbReference type="EMBL" id="KN831779">
    <property type="protein sequence ID" value="KIM41685.1"/>
    <property type="molecule type" value="Genomic_DNA"/>
</dbReference>
<dbReference type="Gene3D" id="3.90.228.10">
    <property type="match status" value="1"/>
</dbReference>
<feature type="domain" description="PARP catalytic" evidence="1">
    <location>
        <begin position="21"/>
        <end position="170"/>
    </location>
</feature>
<dbReference type="GO" id="GO:0003950">
    <property type="term" value="F:NAD+ poly-ADP-ribosyltransferase activity"/>
    <property type="evidence" value="ECO:0007669"/>
    <property type="project" value="InterPro"/>
</dbReference>
<evidence type="ECO:0000259" key="1">
    <source>
        <dbReference type="Pfam" id="PF00644"/>
    </source>
</evidence>
<sequence>CKQISLKYTPLLLEVPSYHATYEMVENKFKHAWKFPNLRQPTIKRIYKIIENKSFLQPYDRYKRRVRNEAFRYHGTTRTCNLGSRGNTRICGSSSCPLCSILKTSFKTSLANPGGAFGPGIYTSSASNKAYSYTGNGSGAMLLTKVVLGKVRYVSGWKEVMSCPPGYNSVVFDRLNGCLNETIIYSDDAIRPVFLIIF</sequence>
<accession>A0A0C3BYM7</accession>
<dbReference type="HOGENOM" id="CLU_039434_2_0_1"/>
<dbReference type="OrthoDB" id="9514740at2759"/>
<keyword evidence="3" id="KW-1185">Reference proteome</keyword>
<gene>
    <name evidence="2" type="ORF">M413DRAFT_71125</name>
</gene>
<organism evidence="2 3">
    <name type="scientific">Hebeloma cylindrosporum</name>
    <dbReference type="NCBI Taxonomy" id="76867"/>
    <lineage>
        <taxon>Eukaryota</taxon>
        <taxon>Fungi</taxon>
        <taxon>Dikarya</taxon>
        <taxon>Basidiomycota</taxon>
        <taxon>Agaricomycotina</taxon>
        <taxon>Agaricomycetes</taxon>
        <taxon>Agaricomycetidae</taxon>
        <taxon>Agaricales</taxon>
        <taxon>Agaricineae</taxon>
        <taxon>Hymenogastraceae</taxon>
        <taxon>Hebeloma</taxon>
    </lineage>
</organism>
<dbReference type="InterPro" id="IPR012317">
    <property type="entry name" value="Poly(ADP-ribose)pol_cat_dom"/>
</dbReference>
<feature type="non-terminal residue" evidence="2">
    <location>
        <position position="198"/>
    </location>
</feature>
<reference evidence="3" key="2">
    <citation type="submission" date="2015-01" db="EMBL/GenBank/DDBJ databases">
        <title>Evolutionary Origins and Diversification of the Mycorrhizal Mutualists.</title>
        <authorList>
            <consortium name="DOE Joint Genome Institute"/>
            <consortium name="Mycorrhizal Genomics Consortium"/>
            <person name="Kohler A."/>
            <person name="Kuo A."/>
            <person name="Nagy L.G."/>
            <person name="Floudas D."/>
            <person name="Copeland A."/>
            <person name="Barry K.W."/>
            <person name="Cichocki N."/>
            <person name="Veneault-Fourrey C."/>
            <person name="LaButti K."/>
            <person name="Lindquist E.A."/>
            <person name="Lipzen A."/>
            <person name="Lundell T."/>
            <person name="Morin E."/>
            <person name="Murat C."/>
            <person name="Riley R."/>
            <person name="Ohm R."/>
            <person name="Sun H."/>
            <person name="Tunlid A."/>
            <person name="Henrissat B."/>
            <person name="Grigoriev I.V."/>
            <person name="Hibbett D.S."/>
            <person name="Martin F."/>
        </authorList>
    </citation>
    <scope>NUCLEOTIDE SEQUENCE [LARGE SCALE GENOMIC DNA]</scope>
    <source>
        <strain evidence="3">h7</strain>
    </source>
</reference>
<dbReference type="AlphaFoldDB" id="A0A0C3BYM7"/>
<dbReference type="Pfam" id="PF00644">
    <property type="entry name" value="PARP"/>
    <property type="match status" value="1"/>
</dbReference>